<keyword evidence="2 6" id="KW-0378">Hydrolase</keyword>
<dbReference type="GO" id="GO:0004339">
    <property type="term" value="F:glucan 1,4-alpha-glucosidase activity"/>
    <property type="evidence" value="ECO:0007669"/>
    <property type="project" value="UniProtKB-EC"/>
</dbReference>
<name>A0A2P9AKL1_9HYPH</name>
<sequence length="823" mass="88864">MAATPTDALGAPGIPARWTSSAKSGVGTALSPACPIWFTISHGILNEVYYPGLDSACTRDMGLVVTGPGGYFSEEKRDAVHSVEPFEDGVPAYRLVNTAADGTYRIEKRIVTDPELPALLQEISFTLLTGAVADHRVYALLAPHLVNAGMANTAWVADYEGKPVLFASGRGVCLALASSLPWGACSAGYVGVSDGWQQLRRGGRLDPACRRADDGNVALTGEIGFSAANPKALLALGFGTTPQEAAENASACLKWGFEPAAKSYVEKWRDWQASLLPLDRHIAGINTYRVSTAVLATHRSSTGAAVASLSIPWGFSMGDDDLGGYHLVWPRDLVETAGGFLAAGDPAQALEILAYLRSIQQPDGHWPQNAWLDGSAYWPGIQMDECAFPLLLADALRRAGHLADAALRSFMPMVERAASYVVRNGPVTGEDRWEEDAGYSPFTLAVEVAALLAAADMFETCGKAEPANYLRETADVWNDQIERWTYVTGTPLGEEVGVEGYYVRISPPDTAGAASPRDGYVPIKNRPPGDADRPAEAIVSPDALALVRFGLRAADDPRIVDTVKVIDARLRRDLPQGPVWYRYTGDGYGEHADGAPFDGTGQGRPWPLLVGERAHYELAAGRKDKAASLLKTFEGSAGPGGLMPEQVWDGPDMPERELRHGGPSGSAMPLVWAHSEHIKLLRSLSEGAVFDMPPQGVKRYIEDRTVAPRRTWRFNHKVRTMPAGKMLRVELLARAVVHWSSDGWATIHDAATTGNAFGLHLTDLPVADVPPGSTIVFTFFWPDAGRWENVDFSVGVDKSMIPNRRSALAKSGNRFSEKVMLQR</sequence>
<accession>A0A2P9AKL1</accession>
<feature type="domain" description="GH15-like" evidence="4">
    <location>
        <begin position="372"/>
        <end position="680"/>
    </location>
</feature>
<dbReference type="InterPro" id="IPR012341">
    <property type="entry name" value="6hp_glycosidase-like_sf"/>
</dbReference>
<dbReference type="GO" id="GO:0016757">
    <property type="term" value="F:glycosyltransferase activity"/>
    <property type="evidence" value="ECO:0007669"/>
    <property type="project" value="UniProtKB-ARBA"/>
</dbReference>
<feature type="domain" description="Glucodextranase N-terminal" evidence="5">
    <location>
        <begin position="8"/>
        <end position="273"/>
    </location>
</feature>
<dbReference type="AlphaFoldDB" id="A0A2P9AKL1"/>
<dbReference type="InterPro" id="IPR046966">
    <property type="entry name" value="Glucoamylase_active_site"/>
</dbReference>
<dbReference type="Gene3D" id="1.50.10.10">
    <property type="match status" value="1"/>
</dbReference>
<gene>
    <name evidence="6" type="ORF">BQ8482_20266</name>
</gene>
<dbReference type="SUPFAM" id="SSF74650">
    <property type="entry name" value="Galactose mutarotase-like"/>
    <property type="match status" value="1"/>
</dbReference>
<evidence type="ECO:0000313" key="6">
    <source>
        <dbReference type="EMBL" id="SJM31651.1"/>
    </source>
</evidence>
<dbReference type="InterPro" id="IPR014718">
    <property type="entry name" value="GH-type_carb-bd"/>
</dbReference>
<dbReference type="EMBL" id="FUIG01000026">
    <property type="protein sequence ID" value="SJM31651.1"/>
    <property type="molecule type" value="Genomic_DNA"/>
</dbReference>
<organism evidence="6 7">
    <name type="scientific">Mesorhizobium delmotii</name>
    <dbReference type="NCBI Taxonomy" id="1631247"/>
    <lineage>
        <taxon>Bacteria</taxon>
        <taxon>Pseudomonadati</taxon>
        <taxon>Pseudomonadota</taxon>
        <taxon>Alphaproteobacteria</taxon>
        <taxon>Hyphomicrobiales</taxon>
        <taxon>Phyllobacteriaceae</taxon>
        <taxon>Mesorhizobium</taxon>
    </lineage>
</organism>
<dbReference type="GO" id="GO:0005975">
    <property type="term" value="P:carbohydrate metabolic process"/>
    <property type="evidence" value="ECO:0007669"/>
    <property type="project" value="InterPro"/>
</dbReference>
<evidence type="ECO:0000313" key="7">
    <source>
        <dbReference type="Proteomes" id="UP000245698"/>
    </source>
</evidence>
<keyword evidence="7" id="KW-1185">Reference proteome</keyword>
<dbReference type="NCBIfam" id="TIGR01535">
    <property type="entry name" value="glucan_glucosid"/>
    <property type="match status" value="1"/>
</dbReference>
<dbReference type="InterPro" id="IPR006425">
    <property type="entry name" value="Glucoamylase_bac"/>
</dbReference>
<dbReference type="Proteomes" id="UP000245698">
    <property type="component" value="Unassembled WGS sequence"/>
</dbReference>
<keyword evidence="3 6" id="KW-0326">Glycosidase</keyword>
<dbReference type="InterPro" id="IPR015220">
    <property type="entry name" value="Glucodextranase_N"/>
</dbReference>
<dbReference type="InterPro" id="IPR011613">
    <property type="entry name" value="GH15-like"/>
</dbReference>
<dbReference type="RefSeq" id="WP_123148851.1">
    <property type="nucleotide sequence ID" value="NZ_FUIG01000026.1"/>
</dbReference>
<evidence type="ECO:0000256" key="2">
    <source>
        <dbReference type="ARBA" id="ARBA00022801"/>
    </source>
</evidence>
<evidence type="ECO:0000256" key="1">
    <source>
        <dbReference type="ARBA" id="ARBA00006188"/>
    </source>
</evidence>
<evidence type="ECO:0000256" key="3">
    <source>
        <dbReference type="ARBA" id="ARBA00023295"/>
    </source>
</evidence>
<dbReference type="InterPro" id="IPR008928">
    <property type="entry name" value="6-hairpin_glycosidase_sf"/>
</dbReference>
<dbReference type="Pfam" id="PF00723">
    <property type="entry name" value="Glyco_hydro_15"/>
    <property type="match status" value="1"/>
</dbReference>
<dbReference type="InterPro" id="IPR011013">
    <property type="entry name" value="Gal_mutarotase_sf_dom"/>
</dbReference>
<dbReference type="Pfam" id="PF09137">
    <property type="entry name" value="Glucodextran_N"/>
    <property type="match status" value="1"/>
</dbReference>
<comment type="similarity">
    <text evidence="1">Belongs to the glycosyl hydrolase 15 family.</text>
</comment>
<dbReference type="SUPFAM" id="SSF48208">
    <property type="entry name" value="Six-hairpin glycosidases"/>
    <property type="match status" value="1"/>
</dbReference>
<evidence type="ECO:0000259" key="4">
    <source>
        <dbReference type="Pfam" id="PF00723"/>
    </source>
</evidence>
<dbReference type="EC" id="3.2.1.3" evidence="6"/>
<protein>
    <submittedName>
        <fullName evidence="6">Glucan 1,4-alpha-glucosidase</fullName>
        <ecNumber evidence="6">3.2.1.3</ecNumber>
    </submittedName>
</protein>
<dbReference type="GO" id="GO:0030246">
    <property type="term" value="F:carbohydrate binding"/>
    <property type="evidence" value="ECO:0007669"/>
    <property type="project" value="InterPro"/>
</dbReference>
<dbReference type="PANTHER" id="PTHR31616">
    <property type="entry name" value="TREHALASE"/>
    <property type="match status" value="1"/>
</dbReference>
<dbReference type="PANTHER" id="PTHR31616:SF0">
    <property type="entry name" value="GLUCAN 1,4-ALPHA-GLUCOSIDASE"/>
    <property type="match status" value="1"/>
</dbReference>
<dbReference type="CDD" id="cd07430">
    <property type="entry name" value="GH15_N"/>
    <property type="match status" value="1"/>
</dbReference>
<proteinExistence type="inferred from homology"/>
<evidence type="ECO:0000259" key="5">
    <source>
        <dbReference type="Pfam" id="PF09137"/>
    </source>
</evidence>
<reference evidence="7" key="1">
    <citation type="submission" date="2016-12" db="EMBL/GenBank/DDBJ databases">
        <authorList>
            <person name="Brunel B."/>
        </authorList>
    </citation>
    <scope>NUCLEOTIDE SEQUENCE [LARGE SCALE GENOMIC DNA]</scope>
</reference>
<dbReference type="PROSITE" id="PS00820">
    <property type="entry name" value="GLUCOAMYLASE"/>
    <property type="match status" value="1"/>
</dbReference>
<dbReference type="Gene3D" id="2.70.98.10">
    <property type="match status" value="1"/>
</dbReference>